<dbReference type="InterPro" id="IPR022419">
    <property type="entry name" value="Porphobilin_deaminase_cofac_BS"/>
</dbReference>
<evidence type="ECO:0000313" key="11">
    <source>
        <dbReference type="EMBL" id="KAK9768423.1"/>
    </source>
</evidence>
<organism evidence="11 12">
    <name type="scientific">Basidiobolus ranarum</name>
    <dbReference type="NCBI Taxonomy" id="34480"/>
    <lineage>
        <taxon>Eukaryota</taxon>
        <taxon>Fungi</taxon>
        <taxon>Fungi incertae sedis</taxon>
        <taxon>Zoopagomycota</taxon>
        <taxon>Entomophthoromycotina</taxon>
        <taxon>Basidiobolomycetes</taxon>
        <taxon>Basidiobolales</taxon>
        <taxon>Basidiobolaceae</taxon>
        <taxon>Basidiobolus</taxon>
    </lineage>
</organism>
<evidence type="ECO:0000256" key="8">
    <source>
        <dbReference type="ARBA" id="ARBA00033064"/>
    </source>
</evidence>
<dbReference type="NCBIfam" id="TIGR00212">
    <property type="entry name" value="hemC"/>
    <property type="match status" value="1"/>
</dbReference>
<feature type="domain" description="Porphobilinogen deaminase C-terminal" evidence="10">
    <location>
        <begin position="244"/>
        <end position="320"/>
    </location>
</feature>
<dbReference type="Pfam" id="PF03900">
    <property type="entry name" value="Porphobil_deamC"/>
    <property type="match status" value="1"/>
</dbReference>
<evidence type="ECO:0000256" key="2">
    <source>
        <dbReference type="ARBA" id="ARBA00004735"/>
    </source>
</evidence>
<name>A0ABR2X3W9_9FUNG</name>
<keyword evidence="12" id="KW-1185">Reference proteome</keyword>
<dbReference type="PANTHER" id="PTHR11557">
    <property type="entry name" value="PORPHOBILINOGEN DEAMINASE"/>
    <property type="match status" value="1"/>
</dbReference>
<dbReference type="InterPro" id="IPR000860">
    <property type="entry name" value="HemC"/>
</dbReference>
<dbReference type="CDD" id="cd13645">
    <property type="entry name" value="PBP2_HuPBGD_like"/>
    <property type="match status" value="1"/>
</dbReference>
<keyword evidence="5 11" id="KW-0808">Transferase</keyword>
<evidence type="ECO:0000256" key="7">
    <source>
        <dbReference type="ARBA" id="ARBA00030685"/>
    </source>
</evidence>
<feature type="domain" description="Porphobilinogen deaminase N-terminal" evidence="9">
    <location>
        <begin position="20"/>
        <end position="231"/>
    </location>
</feature>
<dbReference type="SUPFAM" id="SSF53850">
    <property type="entry name" value="Periplasmic binding protein-like II"/>
    <property type="match status" value="1"/>
</dbReference>
<dbReference type="InterPro" id="IPR036803">
    <property type="entry name" value="Porphobilinogen_deaminase_C_sf"/>
</dbReference>
<dbReference type="Gene3D" id="3.40.190.10">
    <property type="entry name" value="Periplasmic binding protein-like II"/>
    <property type="match status" value="2"/>
</dbReference>
<dbReference type="PROSITE" id="PS00533">
    <property type="entry name" value="PORPHOBILINOGEN_DEAM"/>
    <property type="match status" value="1"/>
</dbReference>
<evidence type="ECO:0000256" key="1">
    <source>
        <dbReference type="ARBA" id="ARBA00001916"/>
    </source>
</evidence>
<evidence type="ECO:0000259" key="10">
    <source>
        <dbReference type="Pfam" id="PF03900"/>
    </source>
</evidence>
<dbReference type="Proteomes" id="UP001479436">
    <property type="component" value="Unassembled WGS sequence"/>
</dbReference>
<protein>
    <recommendedName>
        <fullName evidence="4">hydroxymethylbilane synthase</fullName>
        <ecNumber evidence="4">2.5.1.61</ecNumber>
    </recommendedName>
    <alternativeName>
        <fullName evidence="8">Hydroxymethylbilane synthase</fullName>
    </alternativeName>
    <alternativeName>
        <fullName evidence="7">Pre-uroporphyrinogen synthase</fullName>
    </alternativeName>
</protein>
<dbReference type="GO" id="GO:0004418">
    <property type="term" value="F:hydroxymethylbilane synthase activity"/>
    <property type="evidence" value="ECO:0007669"/>
    <property type="project" value="UniProtKB-EC"/>
</dbReference>
<evidence type="ECO:0000256" key="4">
    <source>
        <dbReference type="ARBA" id="ARBA00012655"/>
    </source>
</evidence>
<evidence type="ECO:0000256" key="6">
    <source>
        <dbReference type="ARBA" id="ARBA00023244"/>
    </source>
</evidence>
<dbReference type="PIRSF" id="PIRSF001438">
    <property type="entry name" value="4pyrrol_synth_OHMeBilane_synth"/>
    <property type="match status" value="1"/>
</dbReference>
<comment type="pathway">
    <text evidence="2">Porphyrin-containing compound metabolism; protoporphyrin-IX biosynthesis; coproporphyrinogen-III from 5-aminolevulinate: step 2/4.</text>
</comment>
<evidence type="ECO:0000256" key="5">
    <source>
        <dbReference type="ARBA" id="ARBA00022679"/>
    </source>
</evidence>
<keyword evidence="6" id="KW-0627">Porphyrin biosynthesis</keyword>
<evidence type="ECO:0000259" key="9">
    <source>
        <dbReference type="Pfam" id="PF01379"/>
    </source>
</evidence>
<evidence type="ECO:0000313" key="12">
    <source>
        <dbReference type="Proteomes" id="UP001479436"/>
    </source>
</evidence>
<reference evidence="11 12" key="1">
    <citation type="submission" date="2023-04" db="EMBL/GenBank/DDBJ databases">
        <title>Genome of Basidiobolus ranarum AG-B5.</title>
        <authorList>
            <person name="Stajich J.E."/>
            <person name="Carter-House D."/>
            <person name="Gryganskyi A."/>
        </authorList>
    </citation>
    <scope>NUCLEOTIDE SEQUENCE [LARGE SCALE GENOMIC DNA]</scope>
    <source>
        <strain evidence="11 12">AG-B5</strain>
    </source>
</reference>
<dbReference type="EC" id="2.5.1.61" evidence="4"/>
<proteinExistence type="inferred from homology"/>
<dbReference type="InterPro" id="IPR022418">
    <property type="entry name" value="Porphobilinogen_deaminase_C"/>
</dbReference>
<comment type="similarity">
    <text evidence="3">Belongs to the HMBS family.</text>
</comment>
<dbReference type="HAMAP" id="MF_00260">
    <property type="entry name" value="Porphobil_deam"/>
    <property type="match status" value="1"/>
</dbReference>
<dbReference type="Gene3D" id="3.30.160.40">
    <property type="entry name" value="Porphobilinogen deaminase, C-terminal domain"/>
    <property type="match status" value="1"/>
</dbReference>
<sequence>MTSSSVIDTNTNQEQGATATIGSRKSQLALIQTYYVRDRLKEIYPGYEFPVVKMSTTGDNVLDVALSKIGEKSLFTKELEVALENRTVDFVVHSLKDLPTTLPPGMVIGAILEREDPRDAVVLAERFQGLSLEDLPEGSIIGTSSVRRIAQLKIKYPQFNFQDIRGNLNTRLAKLDDPNGPYTAIILAVAGLKRMGWESRISQILVESNMLHAVGQGALGIECREGDSDIIQLLSFLNHHDTRLRCFAERGFMRKLEGGCSVPIGVTTEWLDEAGTPNRRLRLHGIVSSPDGQEVIQDQIIEEIGDDETKATGLGEQLADIFISKGAEKILEPLKNIRKW</sequence>
<dbReference type="InterPro" id="IPR022417">
    <property type="entry name" value="Porphobilin_deaminase_N"/>
</dbReference>
<comment type="caution">
    <text evidence="11">The sequence shown here is derived from an EMBL/GenBank/DDBJ whole genome shotgun (WGS) entry which is preliminary data.</text>
</comment>
<accession>A0ABR2X3W9</accession>
<dbReference type="EMBL" id="JASJQH010000019">
    <property type="protein sequence ID" value="KAK9768423.1"/>
    <property type="molecule type" value="Genomic_DNA"/>
</dbReference>
<gene>
    <name evidence="11" type="primary">HEM3</name>
    <name evidence="11" type="ORF">K7432_000967</name>
</gene>
<dbReference type="PANTHER" id="PTHR11557:SF0">
    <property type="entry name" value="PORPHOBILINOGEN DEAMINASE"/>
    <property type="match status" value="1"/>
</dbReference>
<comment type="cofactor">
    <cofactor evidence="1">
        <name>dipyrromethane</name>
        <dbReference type="ChEBI" id="CHEBI:60342"/>
    </cofactor>
</comment>
<dbReference type="Pfam" id="PF01379">
    <property type="entry name" value="Porphobil_deam"/>
    <property type="match status" value="1"/>
</dbReference>
<evidence type="ECO:0000256" key="3">
    <source>
        <dbReference type="ARBA" id="ARBA00005638"/>
    </source>
</evidence>
<dbReference type="SUPFAM" id="SSF54782">
    <property type="entry name" value="Porphobilinogen deaminase (hydroxymethylbilane synthase), C-terminal domain"/>
    <property type="match status" value="1"/>
</dbReference>
<dbReference type="PRINTS" id="PR00151">
    <property type="entry name" value="PORPHBDMNASE"/>
</dbReference>